<evidence type="ECO:0000256" key="1">
    <source>
        <dbReference type="SAM" id="MobiDB-lite"/>
    </source>
</evidence>
<dbReference type="OrthoDB" id="691043at2759"/>
<feature type="compositionally biased region" description="Low complexity" evidence="1">
    <location>
        <begin position="107"/>
        <end position="131"/>
    </location>
</feature>
<dbReference type="PANTHER" id="PTHR33257:SF58">
    <property type="entry name" value="REJ DOMAIN-CONTAINING PROTEIN"/>
    <property type="match status" value="1"/>
</dbReference>
<proteinExistence type="predicted"/>
<sequence length="183" mass="19606">MHSGSHNYPKEEAAGKIFPRLLSKETSLANTSCRVLYYGGASGAVPFTWESQPGTPKHTLSEASLPPLTPPPSYYSKSISNSLKKSSKPNLLYALFPKLSPRKALVSPSSSLSSVSSSSSSSWSSSIYSSSPKYHRSPTSTLSFGARRKGSNQFRGCYPVGNMKNTFLSIVGHGSGQGKSNYN</sequence>
<reference evidence="2 3" key="1">
    <citation type="submission" date="2019-06" db="EMBL/GenBank/DDBJ databases">
        <title>A chromosomal-level reference genome of Carpinus fangiana (Coryloideae, Betulaceae).</title>
        <authorList>
            <person name="Yang X."/>
            <person name="Wang Z."/>
            <person name="Zhang L."/>
            <person name="Hao G."/>
            <person name="Liu J."/>
            <person name="Yang Y."/>
        </authorList>
    </citation>
    <scope>NUCLEOTIDE SEQUENCE [LARGE SCALE GENOMIC DNA]</scope>
    <source>
        <strain evidence="2">Cfa_2016G</strain>
        <tissue evidence="2">Leaf</tissue>
    </source>
</reference>
<protein>
    <submittedName>
        <fullName evidence="2">Uncharacterized protein</fullName>
    </submittedName>
</protein>
<accession>A0A5N6QDR7</accession>
<dbReference type="EMBL" id="CM017321">
    <property type="protein sequence ID" value="KAE7996514.1"/>
    <property type="molecule type" value="Genomic_DNA"/>
</dbReference>
<gene>
    <name evidence="2" type="ORF">FH972_001229</name>
</gene>
<feature type="region of interest" description="Disordered" evidence="1">
    <location>
        <begin position="105"/>
        <end position="147"/>
    </location>
</feature>
<evidence type="ECO:0000313" key="2">
    <source>
        <dbReference type="EMBL" id="KAE7996514.1"/>
    </source>
</evidence>
<evidence type="ECO:0000313" key="3">
    <source>
        <dbReference type="Proteomes" id="UP000327013"/>
    </source>
</evidence>
<organism evidence="2 3">
    <name type="scientific">Carpinus fangiana</name>
    <dbReference type="NCBI Taxonomy" id="176857"/>
    <lineage>
        <taxon>Eukaryota</taxon>
        <taxon>Viridiplantae</taxon>
        <taxon>Streptophyta</taxon>
        <taxon>Embryophyta</taxon>
        <taxon>Tracheophyta</taxon>
        <taxon>Spermatophyta</taxon>
        <taxon>Magnoliopsida</taxon>
        <taxon>eudicotyledons</taxon>
        <taxon>Gunneridae</taxon>
        <taxon>Pentapetalae</taxon>
        <taxon>rosids</taxon>
        <taxon>fabids</taxon>
        <taxon>Fagales</taxon>
        <taxon>Betulaceae</taxon>
        <taxon>Carpinus</taxon>
    </lineage>
</organism>
<dbReference type="AlphaFoldDB" id="A0A5N6QDR7"/>
<dbReference type="PANTHER" id="PTHR33257">
    <property type="entry name" value="OS05G0165500 PROTEIN"/>
    <property type="match status" value="1"/>
</dbReference>
<name>A0A5N6QDR7_9ROSI</name>
<dbReference type="Proteomes" id="UP000327013">
    <property type="component" value="Chromosome 1"/>
</dbReference>
<keyword evidence="3" id="KW-1185">Reference proteome</keyword>